<evidence type="ECO:0000313" key="1">
    <source>
        <dbReference type="EMBL" id="MBX65320.1"/>
    </source>
</evidence>
<sequence>MYLVHIFKLDILMKQESSLMRSEARTRFVGLR</sequence>
<accession>A0A2P2QE57</accession>
<reference evidence="1" key="1">
    <citation type="submission" date="2018-02" db="EMBL/GenBank/DDBJ databases">
        <title>Rhizophora mucronata_Transcriptome.</title>
        <authorList>
            <person name="Meera S.P."/>
            <person name="Sreeshan A."/>
            <person name="Augustine A."/>
        </authorList>
    </citation>
    <scope>NUCLEOTIDE SEQUENCE</scope>
    <source>
        <tissue evidence="1">Leaf</tissue>
    </source>
</reference>
<dbReference type="AlphaFoldDB" id="A0A2P2QE57"/>
<organism evidence="1">
    <name type="scientific">Rhizophora mucronata</name>
    <name type="common">Asiatic mangrove</name>
    <dbReference type="NCBI Taxonomy" id="61149"/>
    <lineage>
        <taxon>Eukaryota</taxon>
        <taxon>Viridiplantae</taxon>
        <taxon>Streptophyta</taxon>
        <taxon>Embryophyta</taxon>
        <taxon>Tracheophyta</taxon>
        <taxon>Spermatophyta</taxon>
        <taxon>Magnoliopsida</taxon>
        <taxon>eudicotyledons</taxon>
        <taxon>Gunneridae</taxon>
        <taxon>Pentapetalae</taxon>
        <taxon>rosids</taxon>
        <taxon>fabids</taxon>
        <taxon>Malpighiales</taxon>
        <taxon>Rhizophoraceae</taxon>
        <taxon>Rhizophora</taxon>
    </lineage>
</organism>
<protein>
    <submittedName>
        <fullName evidence="1">Uncharacterized protein</fullName>
    </submittedName>
</protein>
<dbReference type="EMBL" id="GGEC01084836">
    <property type="protein sequence ID" value="MBX65320.1"/>
    <property type="molecule type" value="Transcribed_RNA"/>
</dbReference>
<proteinExistence type="predicted"/>
<name>A0A2P2QE57_RHIMU</name>